<evidence type="ECO:0000313" key="2">
    <source>
        <dbReference type="EMBL" id="TMR42248.1"/>
    </source>
</evidence>
<sequence>MGLTARLLRFAHAHPRAFVIAAPGATRIRLLLEAELRRRHGRVVSSPAAAATLIVCGRPGPELAAAVDTIWEDMPGPRSLVRLAESAAPEEIAAKLDQAAEELADTAAQRADAETRRVHGPWSPGDGDGMDEHGDHAPGHEHHHAASSESDEADDHEAMRHEKQDHDSHDSEHDQGADSGHAGHGGGSSAEEEPRGEQMEHEGHAGHGLPAGGHGDHAGGHGGHQHHMGAPMGLAMAERAADRDGLKLDVLHVPLGPALSDWPAGLVLHLTLQGDVAQAVEVAVMAGSTEGPSFWDEPWLRSAAGEQVTTADTERRRAASHLDSVGRLLAVAGWESAADRARELRDEIIAGAPGSDVAPRVAKLVRRTSRSKTLRWMLSDVGVIDREMADRHGLTGPPARHLGDAFARLTVWLDEIGQAMGQLDDPAPLQGTDGPRGPVEAEPSTAVLALLPELLEGAELAAVRLTVASLDPDLDHIAVPMEVSGE</sequence>
<dbReference type="OrthoDB" id="3373298at2"/>
<organism evidence="2 3">
    <name type="scientific">Actinomadura geliboluensis</name>
    <dbReference type="NCBI Taxonomy" id="882440"/>
    <lineage>
        <taxon>Bacteria</taxon>
        <taxon>Bacillati</taxon>
        <taxon>Actinomycetota</taxon>
        <taxon>Actinomycetes</taxon>
        <taxon>Streptosporangiales</taxon>
        <taxon>Thermomonosporaceae</taxon>
        <taxon>Actinomadura</taxon>
    </lineage>
</organism>
<name>A0A5S4HAG2_9ACTN</name>
<dbReference type="Gene3D" id="1.10.645.10">
    <property type="entry name" value="Cytochrome-c3 Hydrogenase, chain B"/>
    <property type="match status" value="1"/>
</dbReference>
<feature type="compositionally biased region" description="Basic and acidic residues" evidence="1">
    <location>
        <begin position="156"/>
        <end position="176"/>
    </location>
</feature>
<feature type="region of interest" description="Disordered" evidence="1">
    <location>
        <begin position="103"/>
        <end position="229"/>
    </location>
</feature>
<comment type="caution">
    <text evidence="2">The sequence shown here is derived from an EMBL/GenBank/DDBJ whole genome shotgun (WGS) entry which is preliminary data.</text>
</comment>
<feature type="compositionally biased region" description="Basic and acidic residues" evidence="1">
    <location>
        <begin position="192"/>
        <end position="205"/>
    </location>
</feature>
<dbReference type="InterPro" id="IPR029014">
    <property type="entry name" value="NiFe-Hase_large"/>
</dbReference>
<evidence type="ECO:0000313" key="3">
    <source>
        <dbReference type="Proteomes" id="UP000305238"/>
    </source>
</evidence>
<reference evidence="2 3" key="1">
    <citation type="submission" date="2019-05" db="EMBL/GenBank/DDBJ databases">
        <title>Draft genome sequence of Actinomadura geliboluensis A8036.</title>
        <authorList>
            <person name="Saricaoglu S."/>
            <person name="Isik K."/>
        </authorList>
    </citation>
    <scope>NUCLEOTIDE SEQUENCE [LARGE SCALE GENOMIC DNA]</scope>
    <source>
        <strain evidence="2 3">A8036</strain>
    </source>
</reference>
<dbReference type="Proteomes" id="UP000305238">
    <property type="component" value="Unassembled WGS sequence"/>
</dbReference>
<feature type="compositionally biased region" description="Basic and acidic residues" evidence="1">
    <location>
        <begin position="130"/>
        <end position="146"/>
    </location>
</feature>
<gene>
    <name evidence="2" type="ORF">ETD96_01485</name>
</gene>
<keyword evidence="3" id="KW-1185">Reference proteome</keyword>
<dbReference type="EMBL" id="VCKZ01000004">
    <property type="protein sequence ID" value="TMR42248.1"/>
    <property type="molecule type" value="Genomic_DNA"/>
</dbReference>
<dbReference type="SUPFAM" id="SSF56762">
    <property type="entry name" value="HydB/Nqo4-like"/>
    <property type="match status" value="1"/>
</dbReference>
<protein>
    <submittedName>
        <fullName evidence="2">Uncharacterized protein</fullName>
    </submittedName>
</protein>
<accession>A0A5S4HAG2</accession>
<proteinExistence type="predicted"/>
<dbReference type="RefSeq" id="WP_138632751.1">
    <property type="nucleotide sequence ID" value="NZ_JASWDG010000034.1"/>
</dbReference>
<evidence type="ECO:0000256" key="1">
    <source>
        <dbReference type="SAM" id="MobiDB-lite"/>
    </source>
</evidence>
<dbReference type="AlphaFoldDB" id="A0A5S4HAG2"/>